<evidence type="ECO:0000313" key="2">
    <source>
        <dbReference type="Proteomes" id="UP001353858"/>
    </source>
</evidence>
<dbReference type="AlphaFoldDB" id="A0AAN7QNW9"/>
<dbReference type="EMBL" id="JARPUR010000001">
    <property type="protein sequence ID" value="KAK4886848.1"/>
    <property type="molecule type" value="Genomic_DNA"/>
</dbReference>
<name>A0AAN7QNW9_9COLE</name>
<organism evidence="1 2">
    <name type="scientific">Aquatica leii</name>
    <dbReference type="NCBI Taxonomy" id="1421715"/>
    <lineage>
        <taxon>Eukaryota</taxon>
        <taxon>Metazoa</taxon>
        <taxon>Ecdysozoa</taxon>
        <taxon>Arthropoda</taxon>
        <taxon>Hexapoda</taxon>
        <taxon>Insecta</taxon>
        <taxon>Pterygota</taxon>
        <taxon>Neoptera</taxon>
        <taxon>Endopterygota</taxon>
        <taxon>Coleoptera</taxon>
        <taxon>Polyphaga</taxon>
        <taxon>Elateriformia</taxon>
        <taxon>Elateroidea</taxon>
        <taxon>Lampyridae</taxon>
        <taxon>Luciolinae</taxon>
        <taxon>Aquatica</taxon>
    </lineage>
</organism>
<keyword evidence="2" id="KW-1185">Reference proteome</keyword>
<protein>
    <recommendedName>
        <fullName evidence="3">DDE Tnp4 domain-containing protein</fullName>
    </recommendedName>
</protein>
<sequence>MNILENRPLKGSDITCLFVLIGEEGFGISKFLMHPFKGNFLTVKKRVFNYRLSRARRYRIFYRLLNVLIDLAEQIVQACCVLYNFVRERDGYNFGHTLTVEALADIVPDATRGGKTINDIRDKLANYFLSNNGQIPWQLQRI</sequence>
<dbReference type="Proteomes" id="UP001353858">
    <property type="component" value="Unassembled WGS sequence"/>
</dbReference>
<evidence type="ECO:0008006" key="3">
    <source>
        <dbReference type="Google" id="ProtNLM"/>
    </source>
</evidence>
<evidence type="ECO:0000313" key="1">
    <source>
        <dbReference type="EMBL" id="KAK4886848.1"/>
    </source>
</evidence>
<proteinExistence type="predicted"/>
<comment type="caution">
    <text evidence="1">The sequence shown here is derived from an EMBL/GenBank/DDBJ whole genome shotgun (WGS) entry which is preliminary data.</text>
</comment>
<gene>
    <name evidence="1" type="ORF">RN001_003119</name>
</gene>
<accession>A0AAN7QNW9</accession>
<reference evidence="2" key="1">
    <citation type="submission" date="2023-01" db="EMBL/GenBank/DDBJ databases">
        <title>Key to firefly adult light organ development and bioluminescence: homeobox transcription factors regulate luciferase expression and transportation to peroxisome.</title>
        <authorList>
            <person name="Fu X."/>
        </authorList>
    </citation>
    <scope>NUCLEOTIDE SEQUENCE [LARGE SCALE GENOMIC DNA]</scope>
</reference>